<reference evidence="3 4" key="1">
    <citation type="submission" date="2023-02" db="EMBL/GenBank/DDBJ databases">
        <title>Genome sequence of Novosphingobium humi KACC 19094.</title>
        <authorList>
            <person name="Kim S."/>
            <person name="Heo J."/>
            <person name="Kwon S.-W."/>
        </authorList>
    </citation>
    <scope>NUCLEOTIDE SEQUENCE [LARGE SCALE GENOMIC DNA]</scope>
    <source>
        <strain evidence="3 4">KACC 19094</strain>
    </source>
</reference>
<dbReference type="Pfam" id="PF01298">
    <property type="entry name" value="TbpB_B_D"/>
    <property type="match status" value="1"/>
</dbReference>
<dbReference type="RefSeq" id="WP_273617973.1">
    <property type="nucleotide sequence ID" value="NZ_CP117417.1"/>
</dbReference>
<gene>
    <name evidence="3" type="ORF">PQ457_01080</name>
</gene>
<organism evidence="3 4">
    <name type="scientific">Novosphingobium humi</name>
    <dbReference type="NCBI Taxonomy" id="2282397"/>
    <lineage>
        <taxon>Bacteria</taxon>
        <taxon>Pseudomonadati</taxon>
        <taxon>Pseudomonadota</taxon>
        <taxon>Alphaproteobacteria</taxon>
        <taxon>Sphingomonadales</taxon>
        <taxon>Sphingomonadaceae</taxon>
        <taxon>Novosphingobium</taxon>
    </lineage>
</organism>
<dbReference type="InterPro" id="IPR011250">
    <property type="entry name" value="OMP/PagP_B-barrel"/>
</dbReference>
<keyword evidence="1" id="KW-0732">Signal</keyword>
<feature type="chain" id="PRO_5047037743" evidence="1">
    <location>
        <begin position="19"/>
        <end position="580"/>
    </location>
</feature>
<dbReference type="SUPFAM" id="SSF56925">
    <property type="entry name" value="OMPA-like"/>
    <property type="match status" value="2"/>
</dbReference>
<keyword evidence="4" id="KW-1185">Reference proteome</keyword>
<evidence type="ECO:0000313" key="4">
    <source>
        <dbReference type="Proteomes" id="UP001218231"/>
    </source>
</evidence>
<sequence length="580" mass="58357">MKFTIQAVAISLASLALAGCGGDGGNGGVASAPVPLTNASLAKLVASQSFTNDAATQSASFNLSNSQTVTGSSAKSTLTIQYDLASNTYTLTAPGRSQSFAAADITSNANGQAEFKKTANGATDYLTLGAATFGGTSGPQYVGLGSWQRNTVNGSSQSTSFDIFTYGLNTPASAVPRTGQAALNAYVFGLTTKPNVEPASFSGNGRFDIDFQRGIFNTSAYVTENSLVSGASASGGNIQFYSSGALSSTDGTLSGLAYYSGMHAYASGTLNGRLYGPAGQEVGASFSVNGTDGSAASGALIAYASGTPLSPTNLSITNLVTSQLYGAQGASLYVSRNAFSGALTYFTSFGVEYQQLTQAPDGSLLVPGTSNRPYFQYAASDKISGAANFTTYQKTVNGQTGTTEVYNAGSGNTELALTYSSFAHIFDGTISANAMQQTFEVFGLSTSPGLLSARTGTAHYSGVAYGAAGNTATNATYKVTGTSTFDVNFTSQSYTGALNLSGSGSSGSVDFGAFNFAGNMARGQGVTGPLNQGGTAVGTITPQFFGPTGQEIGGPFQLTMPAGSATAGTAIAGVALAKGG</sequence>
<evidence type="ECO:0000313" key="3">
    <source>
        <dbReference type="EMBL" id="WCT77604.1"/>
    </source>
</evidence>
<accession>A0ABY7U0K9</accession>
<dbReference type="InterPro" id="IPR001677">
    <property type="entry name" value="TbpB_B_D"/>
</dbReference>
<feature type="signal peptide" evidence="1">
    <location>
        <begin position="1"/>
        <end position="18"/>
    </location>
</feature>
<evidence type="ECO:0000259" key="2">
    <source>
        <dbReference type="Pfam" id="PF01298"/>
    </source>
</evidence>
<name>A0ABY7U0K9_9SPHN</name>
<dbReference type="Gene3D" id="2.40.160.90">
    <property type="match status" value="2"/>
</dbReference>
<proteinExistence type="predicted"/>
<feature type="domain" description="Transferrin-binding protein B C-lobe/N-lobe beta-barrel" evidence="2">
    <location>
        <begin position="455"/>
        <end position="572"/>
    </location>
</feature>
<dbReference type="Proteomes" id="UP001218231">
    <property type="component" value="Chromosome"/>
</dbReference>
<dbReference type="EMBL" id="CP117417">
    <property type="protein sequence ID" value="WCT77604.1"/>
    <property type="molecule type" value="Genomic_DNA"/>
</dbReference>
<protein>
    <submittedName>
        <fullName evidence="3">Transferrin-binding protein-like solute binding protein</fullName>
    </submittedName>
</protein>
<dbReference type="PROSITE" id="PS51257">
    <property type="entry name" value="PROKAR_LIPOPROTEIN"/>
    <property type="match status" value="1"/>
</dbReference>
<evidence type="ECO:0000256" key="1">
    <source>
        <dbReference type="SAM" id="SignalP"/>
    </source>
</evidence>